<dbReference type="InterPro" id="IPR009057">
    <property type="entry name" value="Homeodomain-like_sf"/>
</dbReference>
<dbReference type="Pfam" id="PF02796">
    <property type="entry name" value="HTH_7"/>
    <property type="match status" value="1"/>
</dbReference>
<dbReference type="GO" id="GO:0003677">
    <property type="term" value="F:DNA binding"/>
    <property type="evidence" value="ECO:0007669"/>
    <property type="project" value="InterPro"/>
</dbReference>
<dbReference type="Gene3D" id="1.10.10.60">
    <property type="entry name" value="Homeodomain-like"/>
    <property type="match status" value="1"/>
</dbReference>
<accession>A0A9D1HDF3</accession>
<dbReference type="InterPro" id="IPR006120">
    <property type="entry name" value="Resolvase_HTH_dom"/>
</dbReference>
<evidence type="ECO:0000313" key="3">
    <source>
        <dbReference type="Proteomes" id="UP000824159"/>
    </source>
</evidence>
<evidence type="ECO:0000313" key="2">
    <source>
        <dbReference type="EMBL" id="HIT98962.1"/>
    </source>
</evidence>
<dbReference type="PANTHER" id="PTHR35004">
    <property type="entry name" value="TRANSPOSASE RV3428C-RELATED"/>
    <property type="match status" value="1"/>
</dbReference>
<reference evidence="2" key="2">
    <citation type="journal article" date="2021" name="PeerJ">
        <title>Extensive microbial diversity within the chicken gut microbiome revealed by metagenomics and culture.</title>
        <authorList>
            <person name="Gilroy R."/>
            <person name="Ravi A."/>
            <person name="Getino M."/>
            <person name="Pursley I."/>
            <person name="Horton D.L."/>
            <person name="Alikhan N.F."/>
            <person name="Baker D."/>
            <person name="Gharbi K."/>
            <person name="Hall N."/>
            <person name="Watson M."/>
            <person name="Adriaenssens E.M."/>
            <person name="Foster-Nyarko E."/>
            <person name="Jarju S."/>
            <person name="Secka A."/>
            <person name="Antonio M."/>
            <person name="Oren A."/>
            <person name="Chaudhuri R.R."/>
            <person name="La Ragione R."/>
            <person name="Hildebrand F."/>
            <person name="Pallen M.J."/>
        </authorList>
    </citation>
    <scope>NUCLEOTIDE SEQUENCE</scope>
    <source>
        <strain evidence="2">CHK176-22527</strain>
    </source>
</reference>
<evidence type="ECO:0000259" key="1">
    <source>
        <dbReference type="Pfam" id="PF02796"/>
    </source>
</evidence>
<dbReference type="SUPFAM" id="SSF46689">
    <property type="entry name" value="Homeodomain-like"/>
    <property type="match status" value="1"/>
</dbReference>
<feature type="domain" description="Resolvase HTH" evidence="1">
    <location>
        <begin position="1"/>
        <end position="35"/>
    </location>
</feature>
<proteinExistence type="predicted"/>
<dbReference type="GO" id="GO:0000150">
    <property type="term" value="F:DNA strand exchange activity"/>
    <property type="evidence" value="ECO:0007669"/>
    <property type="project" value="InterPro"/>
</dbReference>
<organism evidence="2 3">
    <name type="scientific">Candidatus Allocopromorpha excrementavium</name>
    <dbReference type="NCBI Taxonomy" id="2840741"/>
    <lineage>
        <taxon>Bacteria</taxon>
        <taxon>Bacillati</taxon>
        <taxon>Bacillota</taxon>
        <taxon>Clostridia</taxon>
        <taxon>Eubacteriales</taxon>
        <taxon>Eubacteriaceae</taxon>
        <taxon>Eubacteriaceae incertae sedis</taxon>
        <taxon>Candidatus Allocopromorpha</taxon>
    </lineage>
</organism>
<sequence>MNDYKQIRQRYLNGESQRSIAKSMGISRNTVKKYCKGENVPWERKTPEREASVLTEDVLAFITSCLEEDEAEGLKKQRHTARRIFDRLVEEKGFEGGESTIRRAVHEIRGKTPLAFVPLQFDPADAIQVDWGEATVYLNGEKTVVNLFCARLCYSCRPEIRR</sequence>
<reference evidence="2" key="1">
    <citation type="submission" date="2020-10" db="EMBL/GenBank/DDBJ databases">
        <authorList>
            <person name="Gilroy R."/>
        </authorList>
    </citation>
    <scope>NUCLEOTIDE SEQUENCE</scope>
    <source>
        <strain evidence="2">CHK176-22527</strain>
    </source>
</reference>
<protein>
    <submittedName>
        <fullName evidence="2">Transposase</fullName>
    </submittedName>
</protein>
<comment type="caution">
    <text evidence="2">The sequence shown here is derived from an EMBL/GenBank/DDBJ whole genome shotgun (WGS) entry which is preliminary data.</text>
</comment>
<dbReference type="EMBL" id="DVLX01000023">
    <property type="protein sequence ID" value="HIT98962.1"/>
    <property type="molecule type" value="Genomic_DNA"/>
</dbReference>
<gene>
    <name evidence="2" type="ORF">IAD12_01735</name>
</gene>
<dbReference type="PANTHER" id="PTHR35004:SF7">
    <property type="entry name" value="INTEGRASE PROTEIN"/>
    <property type="match status" value="1"/>
</dbReference>
<dbReference type="Proteomes" id="UP000824159">
    <property type="component" value="Unassembled WGS sequence"/>
</dbReference>
<name>A0A9D1HDF3_9FIRM</name>
<dbReference type="AlphaFoldDB" id="A0A9D1HDF3"/>